<dbReference type="InterPro" id="IPR011049">
    <property type="entry name" value="Serralysin-like_metalloprot_C"/>
</dbReference>
<organism evidence="5">
    <name type="scientific">uncultured Rubrobacteraceae bacterium</name>
    <dbReference type="NCBI Taxonomy" id="349277"/>
    <lineage>
        <taxon>Bacteria</taxon>
        <taxon>Bacillati</taxon>
        <taxon>Actinomycetota</taxon>
        <taxon>Rubrobacteria</taxon>
        <taxon>Rubrobacterales</taxon>
        <taxon>Rubrobacteraceae</taxon>
        <taxon>environmental samples</taxon>
    </lineage>
</organism>
<reference evidence="5" key="1">
    <citation type="submission" date="2020-02" db="EMBL/GenBank/DDBJ databases">
        <authorList>
            <person name="Meier V. D."/>
        </authorList>
    </citation>
    <scope>NUCLEOTIDE SEQUENCE</scope>
    <source>
        <strain evidence="5">AVDCRST_MAG03</strain>
    </source>
</reference>
<dbReference type="PROSITE" id="PS00330">
    <property type="entry name" value="HEMOLYSIN_CALCIUM"/>
    <property type="match status" value="2"/>
</dbReference>
<keyword evidence="5" id="KW-0378">Hydrolase</keyword>
<keyword evidence="2" id="KW-0964">Secreted</keyword>
<dbReference type="PANTHER" id="PTHR38340:SF1">
    <property type="entry name" value="S-LAYER PROTEIN"/>
    <property type="match status" value="1"/>
</dbReference>
<name>A0A6J4PZJ2_9ACTN</name>
<feature type="signal peptide" evidence="4">
    <location>
        <begin position="1"/>
        <end position="20"/>
    </location>
</feature>
<feature type="chain" id="PRO_5027020272" evidence="4">
    <location>
        <begin position="21"/>
        <end position="195"/>
    </location>
</feature>
<feature type="region of interest" description="Disordered" evidence="3">
    <location>
        <begin position="81"/>
        <end position="147"/>
    </location>
</feature>
<dbReference type="InterPro" id="IPR001343">
    <property type="entry name" value="Hemolysn_Ca-bd"/>
</dbReference>
<evidence type="ECO:0000256" key="2">
    <source>
        <dbReference type="ARBA" id="ARBA00022525"/>
    </source>
</evidence>
<sequence length="195" mass="19411">MTVLAVAALMTALSAGVAVALEKNGGPGDDRLTGTNRADHLDGKAGDDTIAGLGGGDRLLIGGLGDDTVSGGAGEDVLVGYGFTGPSGTDNGDTGADTLSGEDGPDYLQGGLGPDTLSGGLGGDFISDGLGDHGSPENSVDTIDGGRGNDRIFSMTYKPAQDVVVCGPGFDRVHADRGDSVAGDCEEVAYRMPRH</sequence>
<dbReference type="GO" id="GO:0005509">
    <property type="term" value="F:calcium ion binding"/>
    <property type="evidence" value="ECO:0007669"/>
    <property type="project" value="InterPro"/>
</dbReference>
<accession>A0A6J4PZJ2</accession>
<gene>
    <name evidence="5" type="ORF">AVDCRST_MAG03-2726</name>
</gene>
<dbReference type="InterPro" id="IPR050557">
    <property type="entry name" value="RTX_toxin/Mannuronan_C5-epim"/>
</dbReference>
<dbReference type="EC" id="3.1.3.1" evidence="5"/>
<dbReference type="EMBL" id="CADCUT010000164">
    <property type="protein sequence ID" value="CAA9423701.1"/>
    <property type="molecule type" value="Genomic_DNA"/>
</dbReference>
<keyword evidence="4" id="KW-0732">Signal</keyword>
<dbReference type="SUPFAM" id="SSF51120">
    <property type="entry name" value="beta-Roll"/>
    <property type="match status" value="1"/>
</dbReference>
<comment type="subcellular location">
    <subcellularLocation>
        <location evidence="1">Secreted</location>
    </subcellularLocation>
</comment>
<dbReference type="PRINTS" id="PR00313">
    <property type="entry name" value="CABNDNGRPT"/>
</dbReference>
<dbReference type="GO" id="GO:0004035">
    <property type="term" value="F:alkaline phosphatase activity"/>
    <property type="evidence" value="ECO:0007669"/>
    <property type="project" value="UniProtKB-EC"/>
</dbReference>
<evidence type="ECO:0000256" key="1">
    <source>
        <dbReference type="ARBA" id="ARBA00004613"/>
    </source>
</evidence>
<dbReference type="AlphaFoldDB" id="A0A6J4PZJ2"/>
<dbReference type="Pfam" id="PF00353">
    <property type="entry name" value="HemolysinCabind"/>
    <property type="match status" value="4"/>
</dbReference>
<dbReference type="Gene3D" id="2.150.10.10">
    <property type="entry name" value="Serralysin-like metalloprotease, C-terminal"/>
    <property type="match status" value="2"/>
</dbReference>
<dbReference type="GO" id="GO:0005576">
    <property type="term" value="C:extracellular region"/>
    <property type="evidence" value="ECO:0007669"/>
    <property type="project" value="UniProtKB-SubCell"/>
</dbReference>
<dbReference type="InterPro" id="IPR018511">
    <property type="entry name" value="Hemolysin-typ_Ca-bd_CS"/>
</dbReference>
<proteinExistence type="predicted"/>
<protein>
    <submittedName>
        <fullName evidence="5">Alkaline phosphatase</fullName>
        <ecNumber evidence="5">3.1.3.1</ecNumber>
    </submittedName>
</protein>
<evidence type="ECO:0000256" key="3">
    <source>
        <dbReference type="SAM" id="MobiDB-lite"/>
    </source>
</evidence>
<evidence type="ECO:0000256" key="4">
    <source>
        <dbReference type="SAM" id="SignalP"/>
    </source>
</evidence>
<evidence type="ECO:0000313" key="5">
    <source>
        <dbReference type="EMBL" id="CAA9423701.1"/>
    </source>
</evidence>
<dbReference type="PANTHER" id="PTHR38340">
    <property type="entry name" value="S-LAYER PROTEIN"/>
    <property type="match status" value="1"/>
</dbReference>